<feature type="region of interest" description="Disordered" evidence="1">
    <location>
        <begin position="185"/>
        <end position="307"/>
    </location>
</feature>
<feature type="compositionally biased region" description="Low complexity" evidence="1">
    <location>
        <begin position="224"/>
        <end position="240"/>
    </location>
</feature>
<accession>A0A8T0SE99</accession>
<name>A0A8T0SE99_PANVG</name>
<dbReference type="AlphaFoldDB" id="A0A8T0SE99"/>
<protein>
    <submittedName>
        <fullName evidence="2">Uncharacterized protein</fullName>
    </submittedName>
</protein>
<sequence>MGPAHPATRRCSTAWPPPPPAPLSPSSWSPLPIRLGAAGLAVRGPPPQASRGPRLPPSRGGTARREARLEAAVRLRSLLEPPIWGEQGAEEGRWWRHGVAPRLGSPARTSARLRAPPCPCAGRARDQGGESPGAPQRARAQAVAMSGGGGGEERGRWRRGAWEVGARGGGGEEHASPACARPSLPLASLLGASGGKAAAAARSPRRRGRRERRQVRCRGGEGGQATAAEGTCPAAGARPAGEGGQSPPRCAAVRPAAGRPAPPRARPRPTAMPRRRPALPRHRPALSRRGQSRGDGAGEGEKRAIER</sequence>
<evidence type="ECO:0000313" key="2">
    <source>
        <dbReference type="EMBL" id="KAG2596507.1"/>
    </source>
</evidence>
<feature type="compositionally biased region" description="Basic residues" evidence="1">
    <location>
        <begin position="203"/>
        <end position="216"/>
    </location>
</feature>
<feature type="region of interest" description="Disordered" evidence="1">
    <location>
        <begin position="1"/>
        <end position="68"/>
    </location>
</feature>
<feature type="compositionally biased region" description="Basic residues" evidence="1">
    <location>
        <begin position="273"/>
        <end position="286"/>
    </location>
</feature>
<organism evidence="2 3">
    <name type="scientific">Panicum virgatum</name>
    <name type="common">Blackwell switchgrass</name>
    <dbReference type="NCBI Taxonomy" id="38727"/>
    <lineage>
        <taxon>Eukaryota</taxon>
        <taxon>Viridiplantae</taxon>
        <taxon>Streptophyta</taxon>
        <taxon>Embryophyta</taxon>
        <taxon>Tracheophyta</taxon>
        <taxon>Spermatophyta</taxon>
        <taxon>Magnoliopsida</taxon>
        <taxon>Liliopsida</taxon>
        <taxon>Poales</taxon>
        <taxon>Poaceae</taxon>
        <taxon>PACMAD clade</taxon>
        <taxon>Panicoideae</taxon>
        <taxon>Panicodae</taxon>
        <taxon>Paniceae</taxon>
        <taxon>Panicinae</taxon>
        <taxon>Panicum</taxon>
        <taxon>Panicum sect. Hiantes</taxon>
    </lineage>
</organism>
<evidence type="ECO:0000256" key="1">
    <source>
        <dbReference type="SAM" id="MobiDB-lite"/>
    </source>
</evidence>
<feature type="region of interest" description="Disordered" evidence="1">
    <location>
        <begin position="103"/>
        <end position="159"/>
    </location>
</feature>
<dbReference type="Proteomes" id="UP000823388">
    <property type="component" value="Chromosome 5K"/>
</dbReference>
<evidence type="ECO:0000313" key="3">
    <source>
        <dbReference type="Proteomes" id="UP000823388"/>
    </source>
</evidence>
<proteinExistence type="predicted"/>
<reference evidence="2" key="1">
    <citation type="submission" date="2020-05" db="EMBL/GenBank/DDBJ databases">
        <title>WGS assembly of Panicum virgatum.</title>
        <authorList>
            <person name="Lovell J.T."/>
            <person name="Jenkins J."/>
            <person name="Shu S."/>
            <person name="Juenger T.E."/>
            <person name="Schmutz J."/>
        </authorList>
    </citation>
    <scope>NUCLEOTIDE SEQUENCE</scope>
    <source>
        <strain evidence="2">AP13</strain>
    </source>
</reference>
<keyword evidence="3" id="KW-1185">Reference proteome</keyword>
<comment type="caution">
    <text evidence="2">The sequence shown here is derived from an EMBL/GenBank/DDBJ whole genome shotgun (WGS) entry which is preliminary data.</text>
</comment>
<feature type="compositionally biased region" description="Low complexity" evidence="1">
    <location>
        <begin position="247"/>
        <end position="259"/>
    </location>
</feature>
<dbReference type="EMBL" id="CM029045">
    <property type="protein sequence ID" value="KAG2596507.1"/>
    <property type="molecule type" value="Genomic_DNA"/>
</dbReference>
<feature type="compositionally biased region" description="Low complexity" evidence="1">
    <location>
        <begin position="185"/>
        <end position="202"/>
    </location>
</feature>
<gene>
    <name evidence="2" type="ORF">PVAP13_5KG166314</name>
</gene>